<keyword evidence="2" id="KW-1185">Reference proteome</keyword>
<organism evidence="1 2">
    <name type="scientific">Rhizopus stolonifer</name>
    <name type="common">Rhizopus nigricans</name>
    <dbReference type="NCBI Taxonomy" id="4846"/>
    <lineage>
        <taxon>Eukaryota</taxon>
        <taxon>Fungi</taxon>
        <taxon>Fungi incertae sedis</taxon>
        <taxon>Mucoromycota</taxon>
        <taxon>Mucoromycotina</taxon>
        <taxon>Mucoromycetes</taxon>
        <taxon>Mucorales</taxon>
        <taxon>Mucorineae</taxon>
        <taxon>Rhizopodaceae</taxon>
        <taxon>Rhizopus</taxon>
    </lineage>
</organism>
<dbReference type="Pfam" id="PF04113">
    <property type="entry name" value="Gpi16"/>
    <property type="match status" value="2"/>
</dbReference>
<reference evidence="1 2" key="1">
    <citation type="journal article" date="2018" name="G3 (Bethesda)">
        <title>Phylogenetic and Phylogenomic Definition of Rhizopus Species.</title>
        <authorList>
            <person name="Gryganskyi A.P."/>
            <person name="Golan J."/>
            <person name="Dolatabadi S."/>
            <person name="Mondo S."/>
            <person name="Robb S."/>
            <person name="Idnurm A."/>
            <person name="Muszewska A."/>
            <person name="Steczkiewicz K."/>
            <person name="Masonjones S."/>
            <person name="Liao H.L."/>
            <person name="Gajdeczka M.T."/>
            <person name="Anike F."/>
            <person name="Vuek A."/>
            <person name="Anishchenko I.M."/>
            <person name="Voigt K."/>
            <person name="de Hoog G.S."/>
            <person name="Smith M.E."/>
            <person name="Heitman J."/>
            <person name="Vilgalys R."/>
            <person name="Stajich J.E."/>
        </authorList>
    </citation>
    <scope>NUCLEOTIDE SEQUENCE [LARGE SCALE GENOMIC DNA]</scope>
    <source>
        <strain evidence="1 2">LSU 92-RS-03</strain>
    </source>
</reference>
<dbReference type="InterPro" id="IPR007245">
    <property type="entry name" value="PIG-T"/>
</dbReference>
<comment type="caution">
    <text evidence="1">The sequence shown here is derived from an EMBL/GenBank/DDBJ whole genome shotgun (WGS) entry which is preliminary data.</text>
</comment>
<proteinExistence type="predicted"/>
<accession>A0A367IJV9</accession>
<sequence>GRWNYEEWEYPPTLSAGTGVELWAWLRDTQDIDDQWKSLTNTLSGLFCASLNFIDETITTEPRLLFQSEEMRHEQLRYGSLPHENVCTENLTPWIKLLPCKSKSGISNDACTERQLELKQTVTSVMDPIRDSSRRDWSLASVFDRQLRQACPVANQSRVSVDLTNAGDEYELKPAGQKQGNAVTYHLSKEPLDIRMDWRQSSFDYPLEPVQPIIYAERYFTGYGQEHGGLKVTIHNRNQLEAMPVIYYDSLP</sequence>
<gene>
    <name evidence="1" type="ORF">CU098_000628</name>
</gene>
<evidence type="ECO:0000313" key="2">
    <source>
        <dbReference type="Proteomes" id="UP000253551"/>
    </source>
</evidence>
<dbReference type="STRING" id="4846.A0A367IJV9"/>
<dbReference type="PANTHER" id="PTHR12959:SF11">
    <property type="entry name" value="GPI TRANSAMIDASE COMPONENT PIG-T"/>
    <property type="match status" value="1"/>
</dbReference>
<evidence type="ECO:0000313" key="1">
    <source>
        <dbReference type="EMBL" id="RCH77811.1"/>
    </source>
</evidence>
<dbReference type="Proteomes" id="UP000253551">
    <property type="component" value="Unassembled WGS sequence"/>
</dbReference>
<protein>
    <submittedName>
        <fullName evidence="1">Uncharacterized protein</fullName>
    </submittedName>
</protein>
<dbReference type="GO" id="GO:0016255">
    <property type="term" value="P:attachment of GPI anchor to protein"/>
    <property type="evidence" value="ECO:0007669"/>
    <property type="project" value="InterPro"/>
</dbReference>
<feature type="non-terminal residue" evidence="1">
    <location>
        <position position="1"/>
    </location>
</feature>
<dbReference type="AlphaFoldDB" id="A0A367IJV9"/>
<dbReference type="EMBL" id="PJQM01007716">
    <property type="protein sequence ID" value="RCH77811.1"/>
    <property type="molecule type" value="Genomic_DNA"/>
</dbReference>
<dbReference type="GO" id="GO:0042765">
    <property type="term" value="C:GPI-anchor transamidase complex"/>
    <property type="evidence" value="ECO:0007669"/>
    <property type="project" value="InterPro"/>
</dbReference>
<dbReference type="PANTHER" id="PTHR12959">
    <property type="entry name" value="GPI TRANSAMIDASE COMPONENT PIG-T-RELATED"/>
    <property type="match status" value="1"/>
</dbReference>
<dbReference type="OrthoDB" id="331263at2759"/>
<feature type="non-terminal residue" evidence="1">
    <location>
        <position position="252"/>
    </location>
</feature>
<name>A0A367IJV9_RHIST</name>